<dbReference type="EMBL" id="JAAALK010000283">
    <property type="protein sequence ID" value="KAG8069963.1"/>
    <property type="molecule type" value="Genomic_DNA"/>
</dbReference>
<reference evidence="2" key="2">
    <citation type="submission" date="2021-02" db="EMBL/GenBank/DDBJ databases">
        <authorList>
            <person name="Kimball J.A."/>
            <person name="Haas M.W."/>
            <person name="Macchietto M."/>
            <person name="Kono T."/>
            <person name="Duquette J."/>
            <person name="Shao M."/>
        </authorList>
    </citation>
    <scope>NUCLEOTIDE SEQUENCE</scope>
    <source>
        <tissue evidence="2">Fresh leaf tissue</tissue>
    </source>
</reference>
<reference evidence="2" key="1">
    <citation type="journal article" date="2021" name="bioRxiv">
        <title>Whole Genome Assembly and Annotation of Northern Wild Rice, Zizania palustris L., Supports a Whole Genome Duplication in the Zizania Genus.</title>
        <authorList>
            <person name="Haas M."/>
            <person name="Kono T."/>
            <person name="Macchietto M."/>
            <person name="Millas R."/>
            <person name="McGilp L."/>
            <person name="Shao M."/>
            <person name="Duquette J."/>
            <person name="Hirsch C.N."/>
            <person name="Kimball J."/>
        </authorList>
    </citation>
    <scope>NUCLEOTIDE SEQUENCE</scope>
    <source>
        <tissue evidence="2">Fresh leaf tissue</tissue>
    </source>
</reference>
<evidence type="ECO:0000313" key="2">
    <source>
        <dbReference type="EMBL" id="KAG8069963.1"/>
    </source>
</evidence>
<feature type="region of interest" description="Disordered" evidence="1">
    <location>
        <begin position="48"/>
        <end position="96"/>
    </location>
</feature>
<organism evidence="2 3">
    <name type="scientific">Zizania palustris</name>
    <name type="common">Northern wild rice</name>
    <dbReference type="NCBI Taxonomy" id="103762"/>
    <lineage>
        <taxon>Eukaryota</taxon>
        <taxon>Viridiplantae</taxon>
        <taxon>Streptophyta</taxon>
        <taxon>Embryophyta</taxon>
        <taxon>Tracheophyta</taxon>
        <taxon>Spermatophyta</taxon>
        <taxon>Magnoliopsida</taxon>
        <taxon>Liliopsida</taxon>
        <taxon>Poales</taxon>
        <taxon>Poaceae</taxon>
        <taxon>BOP clade</taxon>
        <taxon>Oryzoideae</taxon>
        <taxon>Oryzeae</taxon>
        <taxon>Zizaniinae</taxon>
        <taxon>Zizania</taxon>
    </lineage>
</organism>
<feature type="compositionally biased region" description="Basic and acidic residues" evidence="1">
    <location>
        <begin position="87"/>
        <end position="96"/>
    </location>
</feature>
<name>A0A8J5W1F0_ZIZPA</name>
<accession>A0A8J5W1F0</accession>
<keyword evidence="3" id="KW-1185">Reference proteome</keyword>
<dbReference type="Proteomes" id="UP000729402">
    <property type="component" value="Unassembled WGS sequence"/>
</dbReference>
<dbReference type="AlphaFoldDB" id="A0A8J5W1F0"/>
<proteinExistence type="predicted"/>
<gene>
    <name evidence="2" type="ORF">GUJ93_ZPchr0006g42527</name>
</gene>
<evidence type="ECO:0000256" key="1">
    <source>
        <dbReference type="SAM" id="MobiDB-lite"/>
    </source>
</evidence>
<sequence length="96" mass="10170">MNSPDGTGSGGGVEETLKAIMKRLDTMEEKLLPIQDLEERMTVMEILCRPHPRNRGHPAAGAPVSTAGHNLSGGSGNPHLSDSGNEADQRDPSPRS</sequence>
<protein>
    <submittedName>
        <fullName evidence="2">Uncharacterized protein</fullName>
    </submittedName>
</protein>
<evidence type="ECO:0000313" key="3">
    <source>
        <dbReference type="Proteomes" id="UP000729402"/>
    </source>
</evidence>
<comment type="caution">
    <text evidence="2">The sequence shown here is derived from an EMBL/GenBank/DDBJ whole genome shotgun (WGS) entry which is preliminary data.</text>
</comment>